<evidence type="ECO:0000256" key="1">
    <source>
        <dbReference type="ARBA" id="ARBA00022801"/>
    </source>
</evidence>
<dbReference type="InterPro" id="IPR029033">
    <property type="entry name" value="His_PPase_superfam"/>
</dbReference>
<dbReference type="AlphaFoldDB" id="A0A6J6MXV5"/>
<sequence>MPQLYLLRHAESEANAKGVLAGRDNSVNLTTKGRRDSHRLNSLLAKIEFTSIYSSPITRCLQTIKPYLENHSKIDLQITDSLIEMDYGSWSGKKLSDLSKKKEWMLIQSQPSDFTFPNGESFQEMRRRVKKFLNSLIDVEGPILLVSHGDVIKMALSITLDLPLNKFQNFMISPASLSSVNYSESSKSIISTNQRVVEKGFISRASRFILGGESA</sequence>
<dbReference type="SMART" id="SM00855">
    <property type="entry name" value="PGAM"/>
    <property type="match status" value="1"/>
</dbReference>
<dbReference type="GO" id="GO:0004331">
    <property type="term" value="F:fructose-2,6-bisphosphate 2-phosphatase activity"/>
    <property type="evidence" value="ECO:0007669"/>
    <property type="project" value="TreeGrafter"/>
</dbReference>
<dbReference type="Pfam" id="PF00300">
    <property type="entry name" value="His_Phos_1"/>
    <property type="match status" value="1"/>
</dbReference>
<dbReference type="SUPFAM" id="SSF53254">
    <property type="entry name" value="Phosphoglycerate mutase-like"/>
    <property type="match status" value="1"/>
</dbReference>
<name>A0A6J6MXV5_9ZZZZ</name>
<dbReference type="EMBL" id="CAEZXI010000004">
    <property type="protein sequence ID" value="CAB4677103.1"/>
    <property type="molecule type" value="Genomic_DNA"/>
</dbReference>
<evidence type="ECO:0000313" key="2">
    <source>
        <dbReference type="EMBL" id="CAB4677103.1"/>
    </source>
</evidence>
<dbReference type="GO" id="GO:0045820">
    <property type="term" value="P:negative regulation of glycolytic process"/>
    <property type="evidence" value="ECO:0007669"/>
    <property type="project" value="TreeGrafter"/>
</dbReference>
<dbReference type="Gene3D" id="3.40.50.1240">
    <property type="entry name" value="Phosphoglycerate mutase-like"/>
    <property type="match status" value="1"/>
</dbReference>
<dbReference type="InterPro" id="IPR051695">
    <property type="entry name" value="Phosphoglycerate_Mutase"/>
</dbReference>
<reference evidence="2" key="1">
    <citation type="submission" date="2020-05" db="EMBL/GenBank/DDBJ databases">
        <authorList>
            <person name="Chiriac C."/>
            <person name="Salcher M."/>
            <person name="Ghai R."/>
            <person name="Kavagutti S V."/>
        </authorList>
    </citation>
    <scope>NUCLEOTIDE SEQUENCE</scope>
</reference>
<gene>
    <name evidence="2" type="ORF">UFOPK2362_00102</name>
</gene>
<keyword evidence="1" id="KW-0378">Hydrolase</keyword>
<accession>A0A6J6MXV5</accession>
<dbReference type="CDD" id="cd07067">
    <property type="entry name" value="HP_PGM_like"/>
    <property type="match status" value="1"/>
</dbReference>
<dbReference type="GO" id="GO:0005829">
    <property type="term" value="C:cytosol"/>
    <property type="evidence" value="ECO:0007669"/>
    <property type="project" value="TreeGrafter"/>
</dbReference>
<dbReference type="GO" id="GO:0043456">
    <property type="term" value="P:regulation of pentose-phosphate shunt"/>
    <property type="evidence" value="ECO:0007669"/>
    <property type="project" value="TreeGrafter"/>
</dbReference>
<dbReference type="PANTHER" id="PTHR46517">
    <property type="entry name" value="FRUCTOSE-2,6-BISPHOSPHATASE TIGAR"/>
    <property type="match status" value="1"/>
</dbReference>
<protein>
    <submittedName>
        <fullName evidence="2">Unannotated protein</fullName>
    </submittedName>
</protein>
<dbReference type="PANTHER" id="PTHR46517:SF1">
    <property type="entry name" value="FRUCTOSE-2,6-BISPHOSPHATASE TIGAR"/>
    <property type="match status" value="1"/>
</dbReference>
<dbReference type="InterPro" id="IPR013078">
    <property type="entry name" value="His_Pase_superF_clade-1"/>
</dbReference>
<proteinExistence type="predicted"/>
<organism evidence="2">
    <name type="scientific">freshwater metagenome</name>
    <dbReference type="NCBI Taxonomy" id="449393"/>
    <lineage>
        <taxon>unclassified sequences</taxon>
        <taxon>metagenomes</taxon>
        <taxon>ecological metagenomes</taxon>
    </lineage>
</organism>